<name>A0A401JAX1_9PROT</name>
<comment type="subcellular location">
    <subcellularLocation>
        <location evidence="1">Cytoplasm</location>
    </subcellularLocation>
</comment>
<keyword evidence="3" id="KW-0963">Cytoplasm</keyword>
<evidence type="ECO:0000256" key="1">
    <source>
        <dbReference type="ARBA" id="ARBA00004496"/>
    </source>
</evidence>
<comment type="similarity">
    <text evidence="2">Belongs to the YejK family.</text>
</comment>
<dbReference type="EMBL" id="BGOW01000002">
    <property type="protein sequence ID" value="GBL44696.1"/>
    <property type="molecule type" value="Genomic_DNA"/>
</dbReference>
<dbReference type="Proteomes" id="UP000286806">
    <property type="component" value="Unassembled WGS sequence"/>
</dbReference>
<evidence type="ECO:0000256" key="3">
    <source>
        <dbReference type="ARBA" id="ARBA00022490"/>
    </source>
</evidence>
<dbReference type="GO" id="GO:0043590">
    <property type="term" value="C:bacterial nucleoid"/>
    <property type="evidence" value="ECO:0007669"/>
    <property type="project" value="TreeGrafter"/>
</dbReference>
<dbReference type="Pfam" id="PF04245">
    <property type="entry name" value="NA37"/>
    <property type="match status" value="1"/>
</dbReference>
<dbReference type="OrthoDB" id="7540719at2"/>
<organism evidence="4 5">
    <name type="scientific">Sulfuriferula multivorans</name>
    <dbReference type="NCBI Taxonomy" id="1559896"/>
    <lineage>
        <taxon>Bacteria</taxon>
        <taxon>Pseudomonadati</taxon>
        <taxon>Pseudomonadota</taxon>
        <taxon>Betaproteobacteria</taxon>
        <taxon>Nitrosomonadales</taxon>
        <taxon>Sulfuricellaceae</taxon>
        <taxon>Sulfuriferula</taxon>
    </lineage>
</organism>
<dbReference type="PANTHER" id="PTHR38772">
    <property type="match status" value="1"/>
</dbReference>
<dbReference type="RefSeq" id="WP_124703527.1">
    <property type="nucleotide sequence ID" value="NZ_BGOW01000002.1"/>
</dbReference>
<evidence type="ECO:0000313" key="5">
    <source>
        <dbReference type="Proteomes" id="UP000286806"/>
    </source>
</evidence>
<proteinExistence type="inferred from homology"/>
<dbReference type="InterPro" id="IPR007358">
    <property type="entry name" value="Nucleoid_associated_NdpA"/>
</dbReference>
<reference evidence="4 5" key="1">
    <citation type="journal article" date="2019" name="Front. Microbiol.">
        <title>Genomes of Neutrophilic Sulfur-Oxidizing Chemolithoautotrophs Representing 9 Proteobacterial Species From 8 Genera.</title>
        <authorList>
            <person name="Watanabe T."/>
            <person name="Kojima H."/>
            <person name="Umezawa K."/>
            <person name="Hori C."/>
            <person name="Takasuka T.E."/>
            <person name="Kato Y."/>
            <person name="Fukui M."/>
        </authorList>
    </citation>
    <scope>NUCLEOTIDE SEQUENCE [LARGE SCALE GENOMIC DNA]</scope>
    <source>
        <strain evidence="4 5">TTN</strain>
    </source>
</reference>
<keyword evidence="5" id="KW-1185">Reference proteome</keyword>
<dbReference type="PANTHER" id="PTHR38772:SF1">
    <property type="entry name" value="NUCLEOID-ASSOCIATED PROTEIN YEJK"/>
    <property type="match status" value="1"/>
</dbReference>
<gene>
    <name evidence="4" type="ORF">SFMTTN_0497</name>
</gene>
<protein>
    <submittedName>
        <fullName evidence="4">Nucleoid-associated protein NdpA</fullName>
    </submittedName>
</protein>
<dbReference type="AlphaFoldDB" id="A0A401JAX1"/>
<dbReference type="GO" id="GO:0003727">
    <property type="term" value="F:single-stranded RNA binding"/>
    <property type="evidence" value="ECO:0007669"/>
    <property type="project" value="TreeGrafter"/>
</dbReference>
<accession>A0A401JAX1</accession>
<sequence length="322" mass="35824">MDIKSVVIHEIKKQETVTGAELFLTTSELDKDNADVKAIISSLDESFSKKTIRRAKFADDGFKSAITDFKNINLVAVSAALAQKLKDGIQNIPAAKGGYLVFCTYKSTRMFLSVFLVRNTSGKLLKRADGKTWDVESIMYLDVDHFAMGVRINLDVLNSESDDRYIHLVKGNTDISDYFENWVGVDDTKQEAKDGDALYEIANKIDLPEGMADRDVLKKQIFDYVNGRPSKIVNLRKLSDYLYKDSDKIATYCAENDLDIDGEFKLSGAQLKKFVKVSVTAGGIKLEASREKFSASGISVSEDGSIVHIRSKELADAIKENL</sequence>
<evidence type="ECO:0000313" key="4">
    <source>
        <dbReference type="EMBL" id="GBL44696.1"/>
    </source>
</evidence>
<dbReference type="GO" id="GO:0005737">
    <property type="term" value="C:cytoplasm"/>
    <property type="evidence" value="ECO:0007669"/>
    <property type="project" value="UniProtKB-SubCell"/>
</dbReference>
<evidence type="ECO:0000256" key="2">
    <source>
        <dbReference type="ARBA" id="ARBA00009035"/>
    </source>
</evidence>
<comment type="caution">
    <text evidence="4">The sequence shown here is derived from an EMBL/GenBank/DDBJ whole genome shotgun (WGS) entry which is preliminary data.</text>
</comment>
<dbReference type="GO" id="GO:0003690">
    <property type="term" value="F:double-stranded DNA binding"/>
    <property type="evidence" value="ECO:0007669"/>
    <property type="project" value="TreeGrafter"/>
</dbReference>